<gene>
    <name evidence="4" type="ORF">E1B28_005086</name>
</gene>
<dbReference type="PANTHER" id="PTHR43798:SF33">
    <property type="entry name" value="HYDROLASE, PUTATIVE (AFU_ORTHOLOGUE AFUA_2G14860)-RELATED"/>
    <property type="match status" value="1"/>
</dbReference>
<reference evidence="4" key="1">
    <citation type="journal article" date="2021" name="Genome Biol. Evol.">
        <title>The assembled and annotated genome of the fairy-ring fungus Marasmius oreades.</title>
        <authorList>
            <person name="Hiltunen M."/>
            <person name="Ament-Velasquez S.L."/>
            <person name="Johannesson H."/>
        </authorList>
    </citation>
    <scope>NUCLEOTIDE SEQUENCE</scope>
    <source>
        <strain evidence="4">03SP1</strain>
    </source>
</reference>
<dbReference type="SUPFAM" id="SSF53474">
    <property type="entry name" value="alpha/beta-Hydrolases"/>
    <property type="match status" value="1"/>
</dbReference>
<feature type="domain" description="AB hydrolase-1" evidence="3">
    <location>
        <begin position="65"/>
        <end position="318"/>
    </location>
</feature>
<dbReference type="InterPro" id="IPR000073">
    <property type="entry name" value="AB_hydrolase_1"/>
</dbReference>
<evidence type="ECO:0000259" key="3">
    <source>
        <dbReference type="Pfam" id="PF00561"/>
    </source>
</evidence>
<dbReference type="Gene3D" id="3.40.50.1820">
    <property type="entry name" value="alpha/beta hydrolase"/>
    <property type="match status" value="1"/>
</dbReference>
<keyword evidence="5" id="KW-1185">Reference proteome</keyword>
<dbReference type="Pfam" id="PF00561">
    <property type="entry name" value="Abhydrolase_1"/>
    <property type="match status" value="1"/>
</dbReference>
<sequence>MAFSFLHRLLPQSAKSTRPLTQIIMSATSPNATFTEGHVPYVVNGETLKTYYKLFGSLKGSTKRPLLVLHGGPGMSHDYLLPISDLSLAPYSRPVLFYDQVGNGKSTHLREKPKEFFTVDLFVNELTNLITHLKINEYDLLGHSWGGMLASETEVRLHPKGLKSMVLTDTLSQTKLWGMSTMQLVGALGDPSINAGMAAGFGDPVKYRAALEKLHAVHGCRVSPVPKEVTFGVLDQIFGDKETGEGGDPTVSINMFTGAIAGWSIDDRLKEVTVPTFVINGRYDMAQDFVCEAYFWKVTKAKTKWYTFSESSHTPMWEERDKYMKVITEWLDHI</sequence>
<protein>
    <recommendedName>
        <fullName evidence="3">AB hydrolase-1 domain-containing protein</fullName>
    </recommendedName>
</protein>
<dbReference type="GeneID" id="66074162"/>
<dbReference type="PIRSF" id="PIRSF005539">
    <property type="entry name" value="Pept_S33_TRI_F1"/>
    <property type="match status" value="1"/>
</dbReference>
<dbReference type="InterPro" id="IPR002410">
    <property type="entry name" value="Peptidase_S33"/>
</dbReference>
<dbReference type="PANTHER" id="PTHR43798">
    <property type="entry name" value="MONOACYLGLYCEROL LIPASE"/>
    <property type="match status" value="1"/>
</dbReference>
<dbReference type="Proteomes" id="UP001049176">
    <property type="component" value="Chromosome 2"/>
</dbReference>
<dbReference type="AlphaFoldDB" id="A0A9P8ADG5"/>
<evidence type="ECO:0000313" key="4">
    <source>
        <dbReference type="EMBL" id="KAG7097766.1"/>
    </source>
</evidence>
<evidence type="ECO:0000313" key="5">
    <source>
        <dbReference type="Proteomes" id="UP001049176"/>
    </source>
</evidence>
<dbReference type="GO" id="GO:0016020">
    <property type="term" value="C:membrane"/>
    <property type="evidence" value="ECO:0007669"/>
    <property type="project" value="TreeGrafter"/>
</dbReference>
<dbReference type="GO" id="GO:0006508">
    <property type="term" value="P:proteolysis"/>
    <property type="evidence" value="ECO:0007669"/>
    <property type="project" value="InterPro"/>
</dbReference>
<proteinExistence type="inferred from homology"/>
<dbReference type="RefSeq" id="XP_043014236.1">
    <property type="nucleotide sequence ID" value="XM_043149629.1"/>
</dbReference>
<dbReference type="EMBL" id="CM032182">
    <property type="protein sequence ID" value="KAG7097766.1"/>
    <property type="molecule type" value="Genomic_DNA"/>
</dbReference>
<dbReference type="OrthoDB" id="190201at2759"/>
<dbReference type="InterPro" id="IPR050266">
    <property type="entry name" value="AB_hydrolase_sf"/>
</dbReference>
<dbReference type="InterPro" id="IPR005945">
    <property type="entry name" value="Pro_imino_pep"/>
</dbReference>
<accession>A0A9P8ADG5</accession>
<evidence type="ECO:0000256" key="1">
    <source>
        <dbReference type="ARBA" id="ARBA00010088"/>
    </source>
</evidence>
<organism evidence="4 5">
    <name type="scientific">Marasmius oreades</name>
    <name type="common">fairy-ring Marasmius</name>
    <dbReference type="NCBI Taxonomy" id="181124"/>
    <lineage>
        <taxon>Eukaryota</taxon>
        <taxon>Fungi</taxon>
        <taxon>Dikarya</taxon>
        <taxon>Basidiomycota</taxon>
        <taxon>Agaricomycotina</taxon>
        <taxon>Agaricomycetes</taxon>
        <taxon>Agaricomycetidae</taxon>
        <taxon>Agaricales</taxon>
        <taxon>Marasmiineae</taxon>
        <taxon>Marasmiaceae</taxon>
        <taxon>Marasmius</taxon>
    </lineage>
</organism>
<keyword evidence="2" id="KW-0378">Hydrolase</keyword>
<dbReference type="InterPro" id="IPR029058">
    <property type="entry name" value="AB_hydrolase_fold"/>
</dbReference>
<comment type="similarity">
    <text evidence="1">Belongs to the peptidase S33 family.</text>
</comment>
<dbReference type="PRINTS" id="PR00793">
    <property type="entry name" value="PROAMNOPTASE"/>
</dbReference>
<name>A0A9P8ADG5_9AGAR</name>
<evidence type="ECO:0000256" key="2">
    <source>
        <dbReference type="ARBA" id="ARBA00022801"/>
    </source>
</evidence>
<dbReference type="GO" id="GO:0008233">
    <property type="term" value="F:peptidase activity"/>
    <property type="evidence" value="ECO:0007669"/>
    <property type="project" value="InterPro"/>
</dbReference>
<comment type="caution">
    <text evidence="4">The sequence shown here is derived from an EMBL/GenBank/DDBJ whole genome shotgun (WGS) entry which is preliminary data.</text>
</comment>